<feature type="domain" description="KOW" evidence="13">
    <location>
        <begin position="636"/>
        <end position="661"/>
    </location>
</feature>
<dbReference type="Pfam" id="PF23290">
    <property type="entry name" value="KOW5_SPT5"/>
    <property type="match status" value="1"/>
</dbReference>
<feature type="compositionally biased region" description="Basic and acidic residues" evidence="11">
    <location>
        <begin position="1"/>
        <end position="10"/>
    </location>
</feature>
<evidence type="ECO:0000256" key="9">
    <source>
        <dbReference type="PIRNR" id="PIRNR036945"/>
    </source>
</evidence>
<name>A0A6A6WVI7_9PLEO</name>
<dbReference type="SMART" id="SM00739">
    <property type="entry name" value="KOW"/>
    <property type="match status" value="5"/>
</dbReference>
<keyword evidence="4" id="KW-0507">mRNA processing</keyword>
<evidence type="ECO:0000256" key="10">
    <source>
        <dbReference type="SAM" id="Coils"/>
    </source>
</evidence>
<sequence>MSGYDHRSGSESEDDDFNPEPMVDEDDVATTGNAKRKPTVVADDNDDDEEQAAPRKEDDADEEDEEEGAGDDVENDDDDDEDDEDEDEDEVVARPHKRRKKTKRNIFVDVEAEVDDEEDEEEEGDDEVAEEVHPDDLLEPTGADLDDRRHRELDMKRQVNAQKDAEQLAKELDEKYRRREMQRAQKAAAGSVPMALPTVNDPSIWGLRVRPGKEREVILAITKRIDDLNRAGQPVKIYSAFERGGGTMSGYLYVEADAKQDIIQIVETIPNVFMGQGQIAIEVKERPDLLRKRKRTPLEEGGFVRMVRPALYKGDLAKVVEVHANGLDCTVQLVPRLDYGLGEDANAANTDNKRKRGGNFGRTVDRPDQKLFNEAEAKKKHMKHLNLGGSTGQKTFTYKGDDYQNGYLIKDVRINFVTSENVKPSMEEMQFFAVTGADGTETLDLIAVQAAQKAAQSGSSFVSGDSVEIYDGEQKGIRGTTVSVTGDIVTLKVTEGELKGRRIDAPVKTLRKLFREGDHVKVIGGSKYIDEVGMVTKIKNDKITLLCDSTQAEITVFSKDLKRAADSATLGNDSDFELYDLVQIDASTVGCVIKVDREVLRVVDQNGNVRSIIHSQVSSVVGRNKNAVATDRDGSEIRNDDTVKEHGGEGRQGKVIYIHRGILFIQNRELVENGGLFVTRSTNVATMAAKSGRAQATGPDLGALNPALQPQGPNGSTMPPPRSMGRDKLIGKTVKIRSGPYKTLLGIVKDTMNDEVRIELHTKNKQISIKRTSVKVIDPITGNDMDFGGKFPNRSRGGFAGATPNHNGGRTPAWGTSSRSSNGPSWGTPSGGRTPGWGGGGGRTPGWGGDGGRTAYGGDGGRTAYGGGDGSRTAYGGDGSRTAYGGASGDGSRTAYGGATSYGGNDGSRTAYGGFNAGGRTPGGPSWGNSGSNPKPNLSAPTPASYNPPTPGGYSASTPSGYGAYSAPTPGGPLMDAPTPGNFSAPTPTDTSANNPPRGYGGYGGGYAATPAAAPTPGAWAETPWGGAPETPAPSGEDPQYE</sequence>
<dbReference type="InterPro" id="IPR005824">
    <property type="entry name" value="KOW"/>
</dbReference>
<dbReference type="CDD" id="cd06081">
    <property type="entry name" value="KOW_Spt5_1"/>
    <property type="match status" value="1"/>
</dbReference>
<feature type="compositionally biased region" description="Low complexity" evidence="11">
    <location>
        <begin position="927"/>
        <end position="937"/>
    </location>
</feature>
<dbReference type="Pfam" id="PF23042">
    <property type="entry name" value="KOW1_SPT5"/>
    <property type="match status" value="1"/>
</dbReference>
<dbReference type="InterPro" id="IPR041977">
    <property type="entry name" value="KOW_Spt5_4"/>
</dbReference>
<accession>A0A6A6WVI7</accession>
<feature type="compositionally biased region" description="Low complexity" evidence="11">
    <location>
        <begin position="1008"/>
        <end position="1024"/>
    </location>
</feature>
<evidence type="ECO:0000256" key="8">
    <source>
        <dbReference type="ARBA" id="ARBA00025870"/>
    </source>
</evidence>
<dbReference type="GO" id="GO:0032784">
    <property type="term" value="P:regulation of DNA-templated transcription elongation"/>
    <property type="evidence" value="ECO:0007669"/>
    <property type="project" value="InterPro"/>
</dbReference>
<dbReference type="Proteomes" id="UP000799757">
    <property type="component" value="Unassembled WGS sequence"/>
</dbReference>
<keyword evidence="15" id="KW-0648">Protein biosynthesis</keyword>
<keyword evidence="16" id="KW-1185">Reference proteome</keyword>
<dbReference type="SMART" id="SM01104">
    <property type="entry name" value="CTD"/>
    <property type="match status" value="1"/>
</dbReference>
<keyword evidence="6 9" id="KW-0539">Nucleus</keyword>
<dbReference type="GO" id="GO:0003729">
    <property type="term" value="F:mRNA binding"/>
    <property type="evidence" value="ECO:0007669"/>
    <property type="project" value="TreeGrafter"/>
</dbReference>
<evidence type="ECO:0000313" key="15">
    <source>
        <dbReference type="EMBL" id="KAF2788136.1"/>
    </source>
</evidence>
<feature type="compositionally biased region" description="Gly residues" evidence="11">
    <location>
        <begin position="915"/>
        <end position="926"/>
    </location>
</feature>
<evidence type="ECO:0000256" key="1">
    <source>
        <dbReference type="ARBA" id="ARBA00004123"/>
    </source>
</evidence>
<feature type="region of interest" description="Disordered" evidence="11">
    <location>
        <begin position="787"/>
        <end position="876"/>
    </location>
</feature>
<evidence type="ECO:0000259" key="12">
    <source>
        <dbReference type="SMART" id="SM00738"/>
    </source>
</evidence>
<feature type="compositionally biased region" description="Polar residues" evidence="11">
    <location>
        <begin position="804"/>
        <end position="822"/>
    </location>
</feature>
<dbReference type="FunFam" id="2.30.30.30:FF:000029">
    <property type="entry name" value="Transcription elongation factor SPT5"/>
    <property type="match status" value="1"/>
</dbReference>
<dbReference type="Pfam" id="PF23284">
    <property type="entry name" value="KOW2_Spt5"/>
    <property type="match status" value="1"/>
</dbReference>
<feature type="coiled-coil region" evidence="10">
    <location>
        <begin position="155"/>
        <end position="185"/>
    </location>
</feature>
<evidence type="ECO:0000259" key="13">
    <source>
        <dbReference type="SMART" id="SM00739"/>
    </source>
</evidence>
<dbReference type="SMART" id="SM00738">
    <property type="entry name" value="NGN"/>
    <property type="match status" value="1"/>
</dbReference>
<evidence type="ECO:0000256" key="2">
    <source>
        <dbReference type="ARBA" id="ARBA00006956"/>
    </source>
</evidence>
<dbReference type="CDD" id="cd06083">
    <property type="entry name" value="KOW_Spt5_3"/>
    <property type="match status" value="1"/>
</dbReference>
<dbReference type="GO" id="GO:0003746">
    <property type="term" value="F:translation elongation factor activity"/>
    <property type="evidence" value="ECO:0007669"/>
    <property type="project" value="UniProtKB-KW"/>
</dbReference>
<dbReference type="InterPro" id="IPR041978">
    <property type="entry name" value="KOW_Spt5_5"/>
</dbReference>
<dbReference type="InterPro" id="IPR005100">
    <property type="entry name" value="NGN-domain"/>
</dbReference>
<dbReference type="PANTHER" id="PTHR11125:SF7">
    <property type="entry name" value="TRANSCRIPTION ELONGATION FACTOR SPT5"/>
    <property type="match status" value="1"/>
</dbReference>
<feature type="domain" description="KOW" evidence="13">
    <location>
        <begin position="460"/>
        <end position="487"/>
    </location>
</feature>
<dbReference type="EMBL" id="MU002243">
    <property type="protein sequence ID" value="KAF2788136.1"/>
    <property type="molecule type" value="Genomic_DNA"/>
</dbReference>
<dbReference type="Pfam" id="PF12815">
    <property type="entry name" value="CTD"/>
    <property type="match status" value="1"/>
</dbReference>
<feature type="compositionally biased region" description="Gly residues" evidence="11">
    <location>
        <begin position="829"/>
        <end position="870"/>
    </location>
</feature>
<feature type="region of interest" description="Disordered" evidence="11">
    <location>
        <begin position="345"/>
        <end position="366"/>
    </location>
</feature>
<dbReference type="InterPro" id="IPR017071">
    <property type="entry name" value="TF_Spt5_eukaryote"/>
</dbReference>
<feature type="domain" description="KOW" evidence="13">
    <location>
        <begin position="513"/>
        <end position="541"/>
    </location>
</feature>
<dbReference type="InterPro" id="IPR036735">
    <property type="entry name" value="NGN_dom_sf"/>
</dbReference>
<feature type="domain" description="Spt5 C-terminal" evidence="14">
    <location>
        <begin position="800"/>
        <end position="988"/>
    </location>
</feature>
<dbReference type="InterPro" id="IPR006645">
    <property type="entry name" value="NGN-like_dom"/>
</dbReference>
<keyword evidence="10" id="KW-0175">Coiled coil</keyword>
<dbReference type="Pfam" id="PF23291">
    <property type="entry name" value="KOW4_SPT5"/>
    <property type="match status" value="1"/>
</dbReference>
<dbReference type="GO" id="GO:0006357">
    <property type="term" value="P:regulation of transcription by RNA polymerase II"/>
    <property type="evidence" value="ECO:0007669"/>
    <property type="project" value="InterPro"/>
</dbReference>
<dbReference type="InterPro" id="IPR041976">
    <property type="entry name" value="KOW_Spt5_3"/>
</dbReference>
<feature type="compositionally biased region" description="Acidic residues" evidence="11">
    <location>
        <begin position="59"/>
        <end position="90"/>
    </location>
</feature>
<dbReference type="InterPro" id="IPR041975">
    <property type="entry name" value="KOW_Spt5_2"/>
</dbReference>
<feature type="compositionally biased region" description="Basic residues" evidence="11">
    <location>
        <begin position="94"/>
        <end position="104"/>
    </location>
</feature>
<evidence type="ECO:0000256" key="11">
    <source>
        <dbReference type="SAM" id="MobiDB-lite"/>
    </source>
</evidence>
<dbReference type="Pfam" id="PF23037">
    <property type="entry name" value="KOWx_SPT5"/>
    <property type="match status" value="1"/>
</dbReference>
<evidence type="ECO:0000256" key="3">
    <source>
        <dbReference type="ARBA" id="ARBA00020181"/>
    </source>
</evidence>
<feature type="compositionally biased region" description="Acidic residues" evidence="11">
    <location>
        <begin position="110"/>
        <end position="129"/>
    </location>
</feature>
<dbReference type="InterPro" id="IPR041973">
    <property type="entry name" value="KOW_Spt5_1"/>
</dbReference>
<dbReference type="CDD" id="cd09888">
    <property type="entry name" value="NGN_Euk"/>
    <property type="match status" value="1"/>
</dbReference>
<dbReference type="Pfam" id="PF11942">
    <property type="entry name" value="Spt5_N"/>
    <property type="match status" value="1"/>
</dbReference>
<feature type="compositionally biased region" description="Acidic residues" evidence="11">
    <location>
        <begin position="11"/>
        <end position="28"/>
    </location>
</feature>
<evidence type="ECO:0000256" key="7">
    <source>
        <dbReference type="ARBA" id="ARBA00024691"/>
    </source>
</evidence>
<dbReference type="CDD" id="cd06084">
    <property type="entry name" value="KOW_Spt5_4"/>
    <property type="match status" value="1"/>
</dbReference>
<organism evidence="15 16">
    <name type="scientific">Melanomma pulvis-pyrius CBS 109.77</name>
    <dbReference type="NCBI Taxonomy" id="1314802"/>
    <lineage>
        <taxon>Eukaryota</taxon>
        <taxon>Fungi</taxon>
        <taxon>Dikarya</taxon>
        <taxon>Ascomycota</taxon>
        <taxon>Pezizomycotina</taxon>
        <taxon>Dothideomycetes</taxon>
        <taxon>Pleosporomycetidae</taxon>
        <taxon>Pleosporales</taxon>
        <taxon>Melanommataceae</taxon>
        <taxon>Melanomma</taxon>
    </lineage>
</organism>
<dbReference type="AlphaFoldDB" id="A0A6A6WVI7"/>
<keyword evidence="5 9" id="KW-0804">Transcription</keyword>
<dbReference type="CDD" id="cd06085">
    <property type="entry name" value="KOW_Spt5_5"/>
    <property type="match status" value="1"/>
</dbReference>
<comment type="function">
    <text evidence="7 9">The SPT4-SPT5 complex mediates both activation and inhibition of transcription elongation, and plays a role in pre-mRNA processing. This complex seems to be important for the stability of the RNA polymerase II elongation machinery on the chromatin template but not for the inherent ability of this machinery to translocate down the gene.</text>
</comment>
<feature type="region of interest" description="Disordered" evidence="11">
    <location>
        <begin position="1"/>
        <end position="147"/>
    </location>
</feature>
<dbReference type="GO" id="GO:0006397">
    <property type="term" value="P:mRNA processing"/>
    <property type="evidence" value="ECO:0007669"/>
    <property type="project" value="UniProtKB-KW"/>
</dbReference>
<dbReference type="InterPro" id="IPR024945">
    <property type="entry name" value="Spt5_C_dom"/>
</dbReference>
<dbReference type="InterPro" id="IPR008991">
    <property type="entry name" value="Translation_prot_SH3-like_sf"/>
</dbReference>
<dbReference type="GO" id="GO:0032044">
    <property type="term" value="C:DSIF complex"/>
    <property type="evidence" value="ECO:0007669"/>
    <property type="project" value="TreeGrafter"/>
</dbReference>
<feature type="domain" description="NusG-like N-terminal" evidence="12">
    <location>
        <begin position="201"/>
        <end position="293"/>
    </location>
</feature>
<comment type="subcellular location">
    <subcellularLocation>
        <location evidence="1 9">Nucleus</location>
    </subcellularLocation>
</comment>
<dbReference type="SUPFAM" id="SSF50104">
    <property type="entry name" value="Translation proteins SH3-like domain"/>
    <property type="match status" value="1"/>
</dbReference>
<comment type="similarity">
    <text evidence="2 9">Belongs to the SPT5 family.</text>
</comment>
<dbReference type="InterPro" id="IPR039659">
    <property type="entry name" value="SPT5"/>
</dbReference>
<keyword evidence="15" id="KW-0251">Elongation factor</keyword>
<dbReference type="GO" id="GO:0006368">
    <property type="term" value="P:transcription elongation by RNA polymerase II"/>
    <property type="evidence" value="ECO:0007669"/>
    <property type="project" value="TreeGrafter"/>
</dbReference>
<evidence type="ECO:0000256" key="5">
    <source>
        <dbReference type="ARBA" id="ARBA00023163"/>
    </source>
</evidence>
<feature type="domain" description="KOW" evidence="13">
    <location>
        <begin position="727"/>
        <end position="754"/>
    </location>
</feature>
<evidence type="ECO:0000259" key="14">
    <source>
        <dbReference type="SMART" id="SM01104"/>
    </source>
</evidence>
<feature type="region of interest" description="Disordered" evidence="11">
    <location>
        <begin position="695"/>
        <end position="726"/>
    </location>
</feature>
<dbReference type="OrthoDB" id="28901at2759"/>
<dbReference type="PANTHER" id="PTHR11125">
    <property type="entry name" value="SUPPRESSOR OF TY 5"/>
    <property type="match status" value="1"/>
</dbReference>
<dbReference type="InterPro" id="IPR014722">
    <property type="entry name" value="Rib_uL2_dom2"/>
</dbReference>
<proteinExistence type="inferred from homology"/>
<dbReference type="CDD" id="cd06082">
    <property type="entry name" value="KOW_Spt5_2"/>
    <property type="match status" value="1"/>
</dbReference>
<evidence type="ECO:0000256" key="6">
    <source>
        <dbReference type="ARBA" id="ARBA00023242"/>
    </source>
</evidence>
<feature type="region of interest" description="Disordered" evidence="11">
    <location>
        <begin position="913"/>
        <end position="1042"/>
    </location>
</feature>
<dbReference type="PIRSF" id="PIRSF036945">
    <property type="entry name" value="Spt5"/>
    <property type="match status" value="1"/>
</dbReference>
<dbReference type="InterPro" id="IPR022581">
    <property type="entry name" value="Spt5_N"/>
</dbReference>
<evidence type="ECO:0000256" key="4">
    <source>
        <dbReference type="ARBA" id="ARBA00022664"/>
    </source>
</evidence>
<dbReference type="InterPro" id="IPR057936">
    <property type="entry name" value="KOWx_Spt5"/>
</dbReference>
<dbReference type="Gene3D" id="3.30.70.940">
    <property type="entry name" value="NusG, N-terminal domain"/>
    <property type="match status" value="1"/>
</dbReference>
<reference evidence="15" key="1">
    <citation type="journal article" date="2020" name="Stud. Mycol.">
        <title>101 Dothideomycetes genomes: a test case for predicting lifestyles and emergence of pathogens.</title>
        <authorList>
            <person name="Haridas S."/>
            <person name="Albert R."/>
            <person name="Binder M."/>
            <person name="Bloem J."/>
            <person name="Labutti K."/>
            <person name="Salamov A."/>
            <person name="Andreopoulos B."/>
            <person name="Baker S."/>
            <person name="Barry K."/>
            <person name="Bills G."/>
            <person name="Bluhm B."/>
            <person name="Cannon C."/>
            <person name="Castanera R."/>
            <person name="Culley D."/>
            <person name="Daum C."/>
            <person name="Ezra D."/>
            <person name="Gonzalez J."/>
            <person name="Henrissat B."/>
            <person name="Kuo A."/>
            <person name="Liang C."/>
            <person name="Lipzen A."/>
            <person name="Lutzoni F."/>
            <person name="Magnuson J."/>
            <person name="Mondo S."/>
            <person name="Nolan M."/>
            <person name="Ohm R."/>
            <person name="Pangilinan J."/>
            <person name="Park H.-J."/>
            <person name="Ramirez L."/>
            <person name="Alfaro M."/>
            <person name="Sun H."/>
            <person name="Tritt A."/>
            <person name="Yoshinaga Y."/>
            <person name="Zwiers L.-H."/>
            <person name="Turgeon B."/>
            <person name="Goodwin S."/>
            <person name="Spatafora J."/>
            <person name="Crous P."/>
            <person name="Grigoriev I."/>
        </authorList>
    </citation>
    <scope>NUCLEOTIDE SEQUENCE</scope>
    <source>
        <strain evidence="15">CBS 109.77</strain>
    </source>
</reference>
<protein>
    <recommendedName>
        <fullName evidence="3 9">Transcription elongation factor SPT5</fullName>
    </recommendedName>
</protein>
<feature type="domain" description="KOW" evidence="13">
    <location>
        <begin position="297"/>
        <end position="325"/>
    </location>
</feature>
<gene>
    <name evidence="15" type="ORF">K505DRAFT_379107</name>
</gene>
<dbReference type="InterPro" id="IPR039385">
    <property type="entry name" value="NGN_Euk"/>
</dbReference>
<feature type="compositionally biased region" description="Polar residues" evidence="11">
    <location>
        <begin position="981"/>
        <end position="995"/>
    </location>
</feature>
<dbReference type="Pfam" id="PF03439">
    <property type="entry name" value="Spt5-NGN"/>
    <property type="match status" value="1"/>
</dbReference>
<comment type="subunit">
    <text evidence="8">Component of the SPT4-SPT5 complex. Interacts with RNA polymerase II.</text>
</comment>
<dbReference type="Gene3D" id="2.30.30.30">
    <property type="match status" value="3"/>
</dbReference>
<evidence type="ECO:0000313" key="16">
    <source>
        <dbReference type="Proteomes" id="UP000799757"/>
    </source>
</evidence>